<name>A0A8J6HR21_9FIRM</name>
<dbReference type="SUPFAM" id="SSF53850">
    <property type="entry name" value="Periplasmic binding protein-like II"/>
    <property type="match status" value="1"/>
</dbReference>
<dbReference type="RefSeq" id="WP_181338931.1">
    <property type="nucleotide sequence ID" value="NZ_JAAKDE010000004.1"/>
</dbReference>
<dbReference type="Gene3D" id="3.40.190.10">
    <property type="entry name" value="Periplasmic binding protein-like II"/>
    <property type="match status" value="2"/>
</dbReference>
<gene>
    <name evidence="3" type="ORF">G5B42_02860</name>
</gene>
<dbReference type="InterPro" id="IPR050490">
    <property type="entry name" value="Bact_solute-bd_prot1"/>
</dbReference>
<dbReference type="InterPro" id="IPR006059">
    <property type="entry name" value="SBP"/>
</dbReference>
<evidence type="ECO:0000256" key="2">
    <source>
        <dbReference type="ARBA" id="ARBA00022448"/>
    </source>
</evidence>
<comment type="similarity">
    <text evidence="1">Belongs to the bacterial solute-binding protein 1 family.</text>
</comment>
<organism evidence="3 4">
    <name type="scientific">Capillibacterium thermochitinicola</name>
    <dbReference type="NCBI Taxonomy" id="2699427"/>
    <lineage>
        <taxon>Bacteria</taxon>
        <taxon>Bacillati</taxon>
        <taxon>Bacillota</taxon>
        <taxon>Capillibacterium</taxon>
    </lineage>
</organism>
<keyword evidence="2" id="KW-0813">Transport</keyword>
<dbReference type="Pfam" id="PF13416">
    <property type="entry name" value="SBP_bac_8"/>
    <property type="match status" value="1"/>
</dbReference>
<sequence>MRLSRRAVCLLLAVALLLVVGGILPVIGANKITIKFFSNLPDRTAGQGRLEQLLIDNYMKANPHVQIEVEALQDEPYKQKFRVYTAGNQLPDIFMVWGQPAFFDPIMKGGYAAELNWDDYKDYGFFDGALDGFSMNGKLYGLARNTDLMVLYYNERLFKEHGVKVPTTYDELIEAIRAFRKAGIAPIAHNGRDCWALNILYQDLVTKVSGDPTLMYQALAGKVKFAENKHFLAAAEELKKLIDLGAFQDSFIAADYGAARNLFGQELAAMYYMGSWETGLANDENFSASFRNNVSVTAFPGMTGTGKGKSTDLMGWFGGGYAVSAKSPVKAEAIKLLNYIMAPENWAKNAWQLGLVIPGQRYDQFLTGKENRLQLQLSEIINKATSFSGTPWNDAATPGFKVDSETIIQEFAAGMRSPQDFLRACDQAAQKARQ</sequence>
<dbReference type="EMBL" id="JAAKDE010000004">
    <property type="protein sequence ID" value="MBA2132486.1"/>
    <property type="molecule type" value="Genomic_DNA"/>
</dbReference>
<reference evidence="3" key="1">
    <citation type="submission" date="2020-06" db="EMBL/GenBank/DDBJ databases">
        <title>Novel chitinolytic bacterium.</title>
        <authorList>
            <person name="Ungkulpasvich U."/>
            <person name="Kosugi A."/>
            <person name="Uke A."/>
        </authorList>
    </citation>
    <scope>NUCLEOTIDE SEQUENCE</scope>
    <source>
        <strain evidence="3">UUS1-1</strain>
    </source>
</reference>
<dbReference type="AlphaFoldDB" id="A0A8J6HR21"/>
<dbReference type="Proteomes" id="UP000657177">
    <property type="component" value="Unassembled WGS sequence"/>
</dbReference>
<evidence type="ECO:0000313" key="4">
    <source>
        <dbReference type="Proteomes" id="UP000657177"/>
    </source>
</evidence>
<evidence type="ECO:0000313" key="3">
    <source>
        <dbReference type="EMBL" id="MBA2132486.1"/>
    </source>
</evidence>
<dbReference type="PANTHER" id="PTHR43649:SF29">
    <property type="entry name" value="OSMOPROTECTIVE COMPOUNDS-BINDING PROTEIN GGTB"/>
    <property type="match status" value="1"/>
</dbReference>
<accession>A0A8J6HR21</accession>
<keyword evidence="4" id="KW-1185">Reference proteome</keyword>
<evidence type="ECO:0000256" key="1">
    <source>
        <dbReference type="ARBA" id="ARBA00008520"/>
    </source>
</evidence>
<protein>
    <submittedName>
        <fullName evidence="3">Extracellular solute-binding protein</fullName>
    </submittedName>
</protein>
<dbReference type="PANTHER" id="PTHR43649">
    <property type="entry name" value="ARABINOSE-BINDING PROTEIN-RELATED"/>
    <property type="match status" value="1"/>
</dbReference>
<comment type="caution">
    <text evidence="3">The sequence shown here is derived from an EMBL/GenBank/DDBJ whole genome shotgun (WGS) entry which is preliminary data.</text>
</comment>
<proteinExistence type="inferred from homology"/>